<accession>A0AAV7FY50</accession>
<evidence type="ECO:0000256" key="1">
    <source>
        <dbReference type="ARBA" id="ARBA00008056"/>
    </source>
</evidence>
<evidence type="ECO:0000256" key="5">
    <source>
        <dbReference type="RuleBase" id="RU003682"/>
    </source>
</evidence>
<dbReference type="PANTHER" id="PTHR47991">
    <property type="entry name" value="OXOGLUTARATE/IRON-DEPENDENT DIOXYGENASE"/>
    <property type="match status" value="1"/>
</dbReference>
<dbReference type="InterPro" id="IPR027443">
    <property type="entry name" value="IPNS-like_sf"/>
</dbReference>
<comment type="similarity">
    <text evidence="1 5">Belongs to the iron/ascorbate-dependent oxidoreductase family.</text>
</comment>
<organism evidence="7 8">
    <name type="scientific">Dendrobium chrysotoxum</name>
    <name type="common">Orchid</name>
    <dbReference type="NCBI Taxonomy" id="161865"/>
    <lineage>
        <taxon>Eukaryota</taxon>
        <taxon>Viridiplantae</taxon>
        <taxon>Streptophyta</taxon>
        <taxon>Embryophyta</taxon>
        <taxon>Tracheophyta</taxon>
        <taxon>Spermatophyta</taxon>
        <taxon>Magnoliopsida</taxon>
        <taxon>Liliopsida</taxon>
        <taxon>Asparagales</taxon>
        <taxon>Orchidaceae</taxon>
        <taxon>Epidendroideae</taxon>
        <taxon>Malaxideae</taxon>
        <taxon>Dendrobiinae</taxon>
        <taxon>Dendrobium</taxon>
    </lineage>
</organism>
<dbReference type="PROSITE" id="PS51471">
    <property type="entry name" value="FE2OG_OXY"/>
    <property type="match status" value="1"/>
</dbReference>
<keyword evidence="4 5" id="KW-0408">Iron</keyword>
<evidence type="ECO:0000256" key="2">
    <source>
        <dbReference type="ARBA" id="ARBA00022723"/>
    </source>
</evidence>
<evidence type="ECO:0000256" key="4">
    <source>
        <dbReference type="ARBA" id="ARBA00023004"/>
    </source>
</evidence>
<reference evidence="7 8" key="1">
    <citation type="journal article" date="2021" name="Hortic Res">
        <title>Chromosome-scale assembly of the Dendrobium chrysotoxum genome enhances the understanding of orchid evolution.</title>
        <authorList>
            <person name="Zhang Y."/>
            <person name="Zhang G.Q."/>
            <person name="Zhang D."/>
            <person name="Liu X.D."/>
            <person name="Xu X.Y."/>
            <person name="Sun W.H."/>
            <person name="Yu X."/>
            <person name="Zhu X."/>
            <person name="Wang Z.W."/>
            <person name="Zhao X."/>
            <person name="Zhong W.Y."/>
            <person name="Chen H."/>
            <person name="Yin W.L."/>
            <person name="Huang T."/>
            <person name="Niu S.C."/>
            <person name="Liu Z.J."/>
        </authorList>
    </citation>
    <scope>NUCLEOTIDE SEQUENCE [LARGE SCALE GENOMIC DNA]</scope>
    <source>
        <strain evidence="7">Lindl</strain>
    </source>
</reference>
<dbReference type="EMBL" id="JAGFBR010000019">
    <property type="protein sequence ID" value="KAH0448378.1"/>
    <property type="molecule type" value="Genomic_DNA"/>
</dbReference>
<dbReference type="Gene3D" id="2.60.120.330">
    <property type="entry name" value="B-lactam Antibiotic, Isopenicillin N Synthase, Chain"/>
    <property type="match status" value="1"/>
</dbReference>
<name>A0AAV7FY50_DENCH</name>
<dbReference type="Pfam" id="PF14226">
    <property type="entry name" value="DIOX_N"/>
    <property type="match status" value="1"/>
</dbReference>
<dbReference type="InterPro" id="IPR005123">
    <property type="entry name" value="Oxoglu/Fe-dep_dioxygenase_dom"/>
</dbReference>
<protein>
    <recommendedName>
        <fullName evidence="6">Fe2OG dioxygenase domain-containing protein</fullName>
    </recommendedName>
</protein>
<evidence type="ECO:0000313" key="8">
    <source>
        <dbReference type="Proteomes" id="UP000775213"/>
    </source>
</evidence>
<comment type="caution">
    <text evidence="7">The sequence shown here is derived from an EMBL/GenBank/DDBJ whole genome shotgun (WGS) entry which is preliminary data.</text>
</comment>
<evidence type="ECO:0000259" key="6">
    <source>
        <dbReference type="PROSITE" id="PS51471"/>
    </source>
</evidence>
<evidence type="ECO:0000256" key="3">
    <source>
        <dbReference type="ARBA" id="ARBA00023002"/>
    </source>
</evidence>
<dbReference type="FunFam" id="2.60.120.330:FF:000001">
    <property type="entry name" value="Protein SRG1"/>
    <property type="match status" value="1"/>
</dbReference>
<gene>
    <name evidence="7" type="ORF">IEQ34_022178</name>
</gene>
<dbReference type="Proteomes" id="UP000775213">
    <property type="component" value="Unassembled WGS sequence"/>
</dbReference>
<proteinExistence type="inferred from homology"/>
<keyword evidence="3 5" id="KW-0560">Oxidoreductase</keyword>
<dbReference type="AlphaFoldDB" id="A0AAV7FY50"/>
<dbReference type="InterPro" id="IPR050295">
    <property type="entry name" value="Plant_2OG-oxidoreductases"/>
</dbReference>
<sequence>MENKQREEMDGEYGIGRFGGSMRVESVQALAARQREEIPARYIRPEMEEEQLLLAVAGEAIPFIDFSKLVDPDFSEEEAAKLHLACAEWGFFQLINHGVPEEIINKLKKNLEEFFQLPLEEKEKVAQLPGEVEGYGNAFVQSEEQKLDWGDMLFLTVLPPQLRLMQLWPSDPPSFSETLSNYSIEVKRVANYLLSVMSKNLGLEHENLADILKDGIQSMRMNYYPPCLNPEKVIGLSPHSDAAGLTILLQVSEMKGLQIRRNGGWLAIEPLPGAFIVNIGDVIEILCNGKYKSIEHRAVVSNEKERISIATFHTLNFGDIVGPISELAEEGKQYYKSLDFKDYMKQLFASKLEGKSLLDRMKLT</sequence>
<evidence type="ECO:0000313" key="7">
    <source>
        <dbReference type="EMBL" id="KAH0448378.1"/>
    </source>
</evidence>
<feature type="domain" description="Fe2OG dioxygenase" evidence="6">
    <location>
        <begin position="215"/>
        <end position="315"/>
    </location>
</feature>
<keyword evidence="2 5" id="KW-0479">Metal-binding</keyword>
<keyword evidence="8" id="KW-1185">Reference proteome</keyword>
<dbReference type="Pfam" id="PF03171">
    <property type="entry name" value="2OG-FeII_Oxy"/>
    <property type="match status" value="1"/>
</dbReference>
<dbReference type="GO" id="GO:0046872">
    <property type="term" value="F:metal ion binding"/>
    <property type="evidence" value="ECO:0007669"/>
    <property type="project" value="UniProtKB-KW"/>
</dbReference>
<dbReference type="InterPro" id="IPR044861">
    <property type="entry name" value="IPNS-like_FE2OG_OXY"/>
</dbReference>
<dbReference type="SUPFAM" id="SSF51197">
    <property type="entry name" value="Clavaminate synthase-like"/>
    <property type="match status" value="1"/>
</dbReference>
<dbReference type="InterPro" id="IPR026992">
    <property type="entry name" value="DIOX_N"/>
</dbReference>
<dbReference type="GO" id="GO:0016491">
    <property type="term" value="F:oxidoreductase activity"/>
    <property type="evidence" value="ECO:0007669"/>
    <property type="project" value="UniProtKB-KW"/>
</dbReference>